<dbReference type="InParanoid" id="D2A5W5"/>
<dbReference type="OrthoDB" id="6749993at2759"/>
<gene>
    <name evidence="1" type="primary">AUGUSTUS-3.0.2_15097</name>
    <name evidence="1" type="ORF">TcasGA2_TC015097</name>
</gene>
<reference evidence="1 2" key="1">
    <citation type="journal article" date="2008" name="Nature">
        <title>The genome of the model beetle and pest Tribolium castaneum.</title>
        <authorList>
            <consortium name="Tribolium Genome Sequencing Consortium"/>
            <person name="Richards S."/>
            <person name="Gibbs R.A."/>
            <person name="Weinstock G.M."/>
            <person name="Brown S.J."/>
            <person name="Denell R."/>
            <person name="Beeman R.W."/>
            <person name="Gibbs R."/>
            <person name="Beeman R.W."/>
            <person name="Brown S.J."/>
            <person name="Bucher G."/>
            <person name="Friedrich M."/>
            <person name="Grimmelikhuijzen C.J."/>
            <person name="Klingler M."/>
            <person name="Lorenzen M."/>
            <person name="Richards S."/>
            <person name="Roth S."/>
            <person name="Schroder R."/>
            <person name="Tautz D."/>
            <person name="Zdobnov E.M."/>
            <person name="Muzny D."/>
            <person name="Gibbs R.A."/>
            <person name="Weinstock G.M."/>
            <person name="Attaway T."/>
            <person name="Bell S."/>
            <person name="Buhay C.J."/>
            <person name="Chandrabose M.N."/>
            <person name="Chavez D."/>
            <person name="Clerk-Blankenburg K.P."/>
            <person name="Cree A."/>
            <person name="Dao M."/>
            <person name="Davis C."/>
            <person name="Chacko J."/>
            <person name="Dinh H."/>
            <person name="Dugan-Rocha S."/>
            <person name="Fowler G."/>
            <person name="Garner T.T."/>
            <person name="Garnes J."/>
            <person name="Gnirke A."/>
            <person name="Hawes A."/>
            <person name="Hernandez J."/>
            <person name="Hines S."/>
            <person name="Holder M."/>
            <person name="Hume J."/>
            <person name="Jhangiani S.N."/>
            <person name="Joshi V."/>
            <person name="Khan Z.M."/>
            <person name="Jackson L."/>
            <person name="Kovar C."/>
            <person name="Kowis A."/>
            <person name="Lee S."/>
            <person name="Lewis L.R."/>
            <person name="Margolis J."/>
            <person name="Morgan M."/>
            <person name="Nazareth L.V."/>
            <person name="Nguyen N."/>
            <person name="Okwuonu G."/>
            <person name="Parker D."/>
            <person name="Richards S."/>
            <person name="Ruiz S.J."/>
            <person name="Santibanez J."/>
            <person name="Savard J."/>
            <person name="Scherer S.E."/>
            <person name="Schneider B."/>
            <person name="Sodergren E."/>
            <person name="Tautz D."/>
            <person name="Vattahil S."/>
            <person name="Villasana D."/>
            <person name="White C.S."/>
            <person name="Wright R."/>
            <person name="Park Y."/>
            <person name="Beeman R.W."/>
            <person name="Lord J."/>
            <person name="Oppert B."/>
            <person name="Lorenzen M."/>
            <person name="Brown S."/>
            <person name="Wang L."/>
            <person name="Savard J."/>
            <person name="Tautz D."/>
            <person name="Richards S."/>
            <person name="Weinstock G."/>
            <person name="Gibbs R.A."/>
            <person name="Liu Y."/>
            <person name="Worley K."/>
            <person name="Weinstock G."/>
            <person name="Elsik C.G."/>
            <person name="Reese J.T."/>
            <person name="Elhaik E."/>
            <person name="Landan G."/>
            <person name="Graur D."/>
            <person name="Arensburger P."/>
            <person name="Atkinson P."/>
            <person name="Beeman R.W."/>
            <person name="Beidler J."/>
            <person name="Brown S.J."/>
            <person name="Demuth J.P."/>
            <person name="Drury D.W."/>
            <person name="Du Y.Z."/>
            <person name="Fujiwara H."/>
            <person name="Lorenzen M."/>
            <person name="Maselli V."/>
            <person name="Osanai M."/>
            <person name="Park Y."/>
            <person name="Robertson H.M."/>
            <person name="Tu Z."/>
            <person name="Wang J.J."/>
            <person name="Wang S."/>
            <person name="Richards S."/>
            <person name="Song H."/>
            <person name="Zhang L."/>
            <person name="Sodergren E."/>
            <person name="Werner D."/>
            <person name="Stanke M."/>
            <person name="Morgenstern B."/>
            <person name="Solovyev V."/>
            <person name="Kosarev P."/>
            <person name="Brown G."/>
            <person name="Chen H.C."/>
            <person name="Ermolaeva O."/>
            <person name="Hlavina W."/>
            <person name="Kapustin Y."/>
            <person name="Kiryutin B."/>
            <person name="Kitts P."/>
            <person name="Maglott D."/>
            <person name="Pruitt K."/>
            <person name="Sapojnikov V."/>
            <person name="Souvorov A."/>
            <person name="Mackey A.J."/>
            <person name="Waterhouse R.M."/>
            <person name="Wyder S."/>
            <person name="Zdobnov E.M."/>
            <person name="Zdobnov E.M."/>
            <person name="Wyder S."/>
            <person name="Kriventseva E.V."/>
            <person name="Kadowaki T."/>
            <person name="Bork P."/>
            <person name="Aranda M."/>
            <person name="Bao R."/>
            <person name="Beermann A."/>
            <person name="Berns N."/>
            <person name="Bolognesi R."/>
            <person name="Bonneton F."/>
            <person name="Bopp D."/>
            <person name="Brown S.J."/>
            <person name="Bucher G."/>
            <person name="Butts T."/>
            <person name="Chaumot A."/>
            <person name="Denell R.E."/>
            <person name="Ferrier D.E."/>
            <person name="Friedrich M."/>
            <person name="Gordon C.M."/>
            <person name="Jindra M."/>
            <person name="Klingler M."/>
            <person name="Lan Q."/>
            <person name="Lattorff H.M."/>
            <person name="Laudet V."/>
            <person name="von Levetsow C."/>
            <person name="Liu Z."/>
            <person name="Lutz R."/>
            <person name="Lynch J.A."/>
            <person name="da Fonseca R.N."/>
            <person name="Posnien N."/>
            <person name="Reuter R."/>
            <person name="Roth S."/>
            <person name="Savard J."/>
            <person name="Schinko J.B."/>
            <person name="Schmitt C."/>
            <person name="Schoppmeier M."/>
            <person name="Schroder R."/>
            <person name="Shippy T.D."/>
            <person name="Simonnet F."/>
            <person name="Marques-Souza H."/>
            <person name="Tautz D."/>
            <person name="Tomoyasu Y."/>
            <person name="Trauner J."/>
            <person name="Van der Zee M."/>
            <person name="Vervoort M."/>
            <person name="Wittkopp N."/>
            <person name="Wimmer E.A."/>
            <person name="Yang X."/>
            <person name="Jones A.K."/>
            <person name="Sattelle D.B."/>
            <person name="Ebert P.R."/>
            <person name="Nelson D."/>
            <person name="Scott J.G."/>
            <person name="Beeman R.W."/>
            <person name="Muthukrishnan S."/>
            <person name="Kramer K.J."/>
            <person name="Arakane Y."/>
            <person name="Beeman R.W."/>
            <person name="Zhu Q."/>
            <person name="Hogenkamp D."/>
            <person name="Dixit R."/>
            <person name="Oppert B."/>
            <person name="Jiang H."/>
            <person name="Zou Z."/>
            <person name="Marshall J."/>
            <person name="Elpidina E."/>
            <person name="Vinokurov K."/>
            <person name="Oppert C."/>
            <person name="Zou Z."/>
            <person name="Evans J."/>
            <person name="Lu Z."/>
            <person name="Zhao P."/>
            <person name="Sumathipala N."/>
            <person name="Altincicek B."/>
            <person name="Vilcinskas A."/>
            <person name="Williams M."/>
            <person name="Hultmark D."/>
            <person name="Hetru C."/>
            <person name="Jiang H."/>
            <person name="Grimmelikhuijzen C.J."/>
            <person name="Hauser F."/>
            <person name="Cazzamali G."/>
            <person name="Williamson M."/>
            <person name="Park Y."/>
            <person name="Li B."/>
            <person name="Tanaka Y."/>
            <person name="Predel R."/>
            <person name="Neupert S."/>
            <person name="Schachtner J."/>
            <person name="Verleyen P."/>
            <person name="Raible F."/>
            <person name="Bork P."/>
            <person name="Friedrich M."/>
            <person name="Walden K.K."/>
            <person name="Robertson H.M."/>
            <person name="Angeli S."/>
            <person name="Foret S."/>
            <person name="Bucher G."/>
            <person name="Schuetz S."/>
            <person name="Maleszka R."/>
            <person name="Wimmer E.A."/>
            <person name="Beeman R.W."/>
            <person name="Lorenzen M."/>
            <person name="Tomoyasu Y."/>
            <person name="Miller S.C."/>
            <person name="Grossmann D."/>
            <person name="Bucher G."/>
        </authorList>
    </citation>
    <scope>NUCLEOTIDE SEQUENCE [LARGE SCALE GENOMIC DNA]</scope>
    <source>
        <strain evidence="1 2">Georgia GA2</strain>
    </source>
</reference>
<accession>D2A5W5</accession>
<dbReference type="HOGENOM" id="CLU_524144_0_0_1"/>
<dbReference type="EMBL" id="KQ971345">
    <property type="protein sequence ID" value="EFA05015.1"/>
    <property type="molecule type" value="Genomic_DNA"/>
</dbReference>
<dbReference type="AlphaFoldDB" id="D2A5W5"/>
<organism evidence="1 2">
    <name type="scientific">Tribolium castaneum</name>
    <name type="common">Red flour beetle</name>
    <dbReference type="NCBI Taxonomy" id="7070"/>
    <lineage>
        <taxon>Eukaryota</taxon>
        <taxon>Metazoa</taxon>
        <taxon>Ecdysozoa</taxon>
        <taxon>Arthropoda</taxon>
        <taxon>Hexapoda</taxon>
        <taxon>Insecta</taxon>
        <taxon>Pterygota</taxon>
        <taxon>Neoptera</taxon>
        <taxon>Endopterygota</taxon>
        <taxon>Coleoptera</taxon>
        <taxon>Polyphaga</taxon>
        <taxon>Cucujiformia</taxon>
        <taxon>Tenebrionidae</taxon>
        <taxon>Tenebrionidae incertae sedis</taxon>
        <taxon>Tribolium</taxon>
    </lineage>
</organism>
<name>D2A5W5_TRICA</name>
<evidence type="ECO:0000313" key="2">
    <source>
        <dbReference type="Proteomes" id="UP000007266"/>
    </source>
</evidence>
<proteinExistence type="predicted"/>
<dbReference type="Proteomes" id="UP000007266">
    <property type="component" value="Linkage group 6"/>
</dbReference>
<sequence>MDQEPAQTFCSCVATPLDYMIQTYFQVRNITSGPQYEMYKRRFNNIIFNHLSEIVQNLTITIYFPRCQELLRNDLGTVRYMSCICPHTITSHFYPVFVQHFDPKHGIKHRLLDFTKRDSGFSSILINFGVIERIVGFCGDYCYHDPGNPTPSNHLQSLRTLGQRNVLNLPYSDDFVPTLFSFLIDYLPIDLISALDKLGHVCGNNSGQSQLVRNLVSEYIKWKEGQEHVLLSSYTSFVISNLGALNAYLERFKCLPYSVGALFTSVLNRFLLVFTNEIYREVDAIKMSDNSAVMYYFYLTKLRDLFTCYEDSGYVPTKASAFLDSEIEHLVDNLVIDSKDQAKIDEFHKEFTEIVDSFYTRAKIYIKNLLSQFPNFDKFAWIVLPVAEYSQVHETYHLLHESETTCHNCQQLLLEVRNINIVLANLPLLEIESVVEKWLLVLKEGDFPMIAEMLEYLFSLPASYKVMEDLVAVSGNECKTRVVNKNIGNIEVGAIGDVFANDWGVIEDIIKSHQISVLED</sequence>
<protein>
    <submittedName>
        <fullName evidence="1">Uncharacterized protein</fullName>
    </submittedName>
</protein>
<evidence type="ECO:0000313" key="1">
    <source>
        <dbReference type="EMBL" id="EFA05015.1"/>
    </source>
</evidence>
<dbReference type="KEGG" id="tca:107397402"/>
<reference evidence="1 2" key="2">
    <citation type="journal article" date="2010" name="Nucleic Acids Res.">
        <title>BeetleBase in 2010: revisions to provide comprehensive genomic information for Tribolium castaneum.</title>
        <authorList>
            <person name="Kim H.S."/>
            <person name="Murphy T."/>
            <person name="Xia J."/>
            <person name="Caragea D."/>
            <person name="Park Y."/>
            <person name="Beeman R.W."/>
            <person name="Lorenzen M.D."/>
            <person name="Butcher S."/>
            <person name="Manak J.R."/>
            <person name="Brown S.J."/>
        </authorList>
    </citation>
    <scope>GENOME REANNOTATION</scope>
    <source>
        <strain evidence="1 2">Georgia GA2</strain>
    </source>
</reference>
<keyword evidence="2" id="KW-1185">Reference proteome</keyword>